<sequence>MSSNTYFLESKMLKLFKGPKIKLNKINQPQCTPKKQCDFSVQKFTKTQPDERTTTNNLSRRLDSSQDTNMILEQRLHWIDQLAESLKSNQSFEVGKILQSLQQMAVTLQQASKNEIELNQKNKYIKQRVLLKPFHKNKSFNNSKNNKYNQFHMVQNHFKQDNIDQSKKLHLTQIEQQKLQRDYLYQKQLCEEYYKKVRSLEKRIEMILEKNLSTHQDELRMTLSELVKDNEQLKRNVIKREKEIERLKELNQKLIQQNNRLSKKLDNLKTKRVGAKSDNIVIEDNFVNNYVFDPNQLPQSLEFRLSQLTSEQNDFLIDLIEHGADVFTNQVIQLENMQQRKDLINLIANQFISQREFSEKINQIMNEFITLISYRNIKDFQIHVSKGFKMIFQTETVRLWIIDGMTCKAYTHDPNGQQQVALLTEGVFQKIVFENFGIKSPSKEQQLLYITEGSKIYGKNFLLLPIMMNTKKPCGLLEIQNINDDMIIDIQYYGLLVNMLSKSVITSILSYDALYKELKYQDLFYSSFIKLCQSTNFDDFEMRIQDSAYSIFQIAQTNLIHVENNKFKKKGQYYDIRSGCAYQVYKSQRPQILTSITKHQNFDENIDISSILPVFAGPIIQDNQVVAILEFILKKKKLQDQHPFGLQIQIGFKVISIDEDAQKFYDLASKAYCIAFRK</sequence>
<dbReference type="SUPFAM" id="SSF55781">
    <property type="entry name" value="GAF domain-like"/>
    <property type="match status" value="1"/>
</dbReference>
<keyword evidence="3" id="KW-1185">Reference proteome</keyword>
<gene>
    <name evidence="2" type="ORF">GSPATT00030609001</name>
</gene>
<proteinExistence type="predicted"/>
<dbReference type="InParanoid" id="A0BN54"/>
<keyword evidence="1" id="KW-0175">Coiled coil</keyword>
<protein>
    <recommendedName>
        <fullName evidence="4">GAF domain-containing protein</fullName>
    </recommendedName>
</protein>
<dbReference type="EMBL" id="CT868006">
    <property type="protein sequence ID" value="CAK59971.1"/>
    <property type="molecule type" value="Genomic_DNA"/>
</dbReference>
<dbReference type="KEGG" id="ptm:GSPATT00030609001"/>
<name>A0BN54_PARTE</name>
<dbReference type="RefSeq" id="XP_001427369.1">
    <property type="nucleotide sequence ID" value="XM_001427332.1"/>
</dbReference>
<organism evidence="2 3">
    <name type="scientific">Paramecium tetraurelia</name>
    <dbReference type="NCBI Taxonomy" id="5888"/>
    <lineage>
        <taxon>Eukaryota</taxon>
        <taxon>Sar</taxon>
        <taxon>Alveolata</taxon>
        <taxon>Ciliophora</taxon>
        <taxon>Intramacronucleata</taxon>
        <taxon>Oligohymenophorea</taxon>
        <taxon>Peniculida</taxon>
        <taxon>Parameciidae</taxon>
        <taxon>Paramecium</taxon>
    </lineage>
</organism>
<dbReference type="Proteomes" id="UP000000600">
    <property type="component" value="Unassembled WGS sequence"/>
</dbReference>
<evidence type="ECO:0008006" key="4">
    <source>
        <dbReference type="Google" id="ProtNLM"/>
    </source>
</evidence>
<dbReference type="OMA" id="KAYCIAF"/>
<evidence type="ECO:0000313" key="3">
    <source>
        <dbReference type="Proteomes" id="UP000000600"/>
    </source>
</evidence>
<dbReference type="HOGENOM" id="CLU_010990_0_0_1"/>
<feature type="coiled-coil region" evidence="1">
    <location>
        <begin position="190"/>
        <end position="278"/>
    </location>
</feature>
<accession>A0BN54</accession>
<reference evidence="2 3" key="1">
    <citation type="journal article" date="2006" name="Nature">
        <title>Global trends of whole-genome duplications revealed by the ciliate Paramecium tetraurelia.</title>
        <authorList>
            <consortium name="Genoscope"/>
            <person name="Aury J.-M."/>
            <person name="Jaillon O."/>
            <person name="Duret L."/>
            <person name="Noel B."/>
            <person name="Jubin C."/>
            <person name="Porcel B.M."/>
            <person name="Segurens B."/>
            <person name="Daubin V."/>
            <person name="Anthouard V."/>
            <person name="Aiach N."/>
            <person name="Arnaiz O."/>
            <person name="Billaut A."/>
            <person name="Beisson J."/>
            <person name="Blanc I."/>
            <person name="Bouhouche K."/>
            <person name="Camara F."/>
            <person name="Duharcourt S."/>
            <person name="Guigo R."/>
            <person name="Gogendeau D."/>
            <person name="Katinka M."/>
            <person name="Keller A.-M."/>
            <person name="Kissmehl R."/>
            <person name="Klotz C."/>
            <person name="Koll F."/>
            <person name="Le Moue A."/>
            <person name="Lepere C."/>
            <person name="Malinsky S."/>
            <person name="Nowacki M."/>
            <person name="Nowak J.K."/>
            <person name="Plattner H."/>
            <person name="Poulain J."/>
            <person name="Ruiz F."/>
            <person name="Serrano V."/>
            <person name="Zagulski M."/>
            <person name="Dessen P."/>
            <person name="Betermier M."/>
            <person name="Weissenbach J."/>
            <person name="Scarpelli C."/>
            <person name="Schachter V."/>
            <person name="Sperling L."/>
            <person name="Meyer E."/>
            <person name="Cohen J."/>
            <person name="Wincker P."/>
        </authorList>
    </citation>
    <scope>NUCLEOTIDE SEQUENCE [LARGE SCALE GENOMIC DNA]</scope>
    <source>
        <strain evidence="2 3">Stock d4-2</strain>
    </source>
</reference>
<evidence type="ECO:0000313" key="2">
    <source>
        <dbReference type="EMBL" id="CAK59971.1"/>
    </source>
</evidence>
<dbReference type="GeneID" id="5013153"/>
<evidence type="ECO:0000256" key="1">
    <source>
        <dbReference type="SAM" id="Coils"/>
    </source>
</evidence>
<dbReference type="OrthoDB" id="292444at2759"/>
<dbReference type="AlphaFoldDB" id="A0BN54"/>